<dbReference type="AlphaFoldDB" id="A0AA36D3A2"/>
<dbReference type="InterPro" id="IPR004988">
    <property type="entry name" value="DUF273"/>
</dbReference>
<dbReference type="PROSITE" id="PS51257">
    <property type="entry name" value="PROKAR_LIPOPROTEIN"/>
    <property type="match status" value="1"/>
</dbReference>
<proteinExistence type="predicted"/>
<protein>
    <submittedName>
        <fullName evidence="1">Uncharacterized protein</fullName>
    </submittedName>
</protein>
<dbReference type="Gene3D" id="3.90.550.10">
    <property type="entry name" value="Spore Coat Polysaccharide Biosynthesis Protein SpsA, Chain A"/>
    <property type="match status" value="1"/>
</dbReference>
<reference evidence="1" key="1">
    <citation type="submission" date="2023-06" db="EMBL/GenBank/DDBJ databases">
        <authorList>
            <person name="Delattre M."/>
        </authorList>
    </citation>
    <scope>NUCLEOTIDE SEQUENCE</scope>
    <source>
        <strain evidence="1">AF72</strain>
    </source>
</reference>
<comment type="caution">
    <text evidence="1">The sequence shown here is derived from an EMBL/GenBank/DDBJ whole genome shotgun (WGS) entry which is preliminary data.</text>
</comment>
<dbReference type="EMBL" id="CATQJA010002659">
    <property type="protein sequence ID" value="CAJ0580110.1"/>
    <property type="molecule type" value="Genomic_DNA"/>
</dbReference>
<organism evidence="1 2">
    <name type="scientific">Mesorhabditis spiculigera</name>
    <dbReference type="NCBI Taxonomy" id="96644"/>
    <lineage>
        <taxon>Eukaryota</taxon>
        <taxon>Metazoa</taxon>
        <taxon>Ecdysozoa</taxon>
        <taxon>Nematoda</taxon>
        <taxon>Chromadorea</taxon>
        <taxon>Rhabditida</taxon>
        <taxon>Rhabditina</taxon>
        <taxon>Rhabditomorpha</taxon>
        <taxon>Rhabditoidea</taxon>
        <taxon>Rhabditidae</taxon>
        <taxon>Mesorhabditinae</taxon>
        <taxon>Mesorhabditis</taxon>
    </lineage>
</organism>
<evidence type="ECO:0000313" key="1">
    <source>
        <dbReference type="EMBL" id="CAJ0580110.1"/>
    </source>
</evidence>
<dbReference type="InterPro" id="IPR029044">
    <property type="entry name" value="Nucleotide-diphossugar_trans"/>
</dbReference>
<keyword evidence="2" id="KW-1185">Reference proteome</keyword>
<feature type="non-terminal residue" evidence="1">
    <location>
        <position position="355"/>
    </location>
</feature>
<accession>A0AA36D3A2</accession>
<dbReference type="Proteomes" id="UP001177023">
    <property type="component" value="Unassembled WGS sequence"/>
</dbReference>
<gene>
    <name evidence="1" type="ORF">MSPICULIGERA_LOCUS18313</name>
</gene>
<evidence type="ECO:0000313" key="2">
    <source>
        <dbReference type="Proteomes" id="UP001177023"/>
    </source>
</evidence>
<dbReference type="Pfam" id="PF03314">
    <property type="entry name" value="DUF273"/>
    <property type="match status" value="1"/>
</dbReference>
<sequence>MKKDLKYAAIIICSLIGCLALYKNWEFKKTEAAKIPIAIVIMVKDSFNDENYRIAVNSIRCYAEVQEYAYFYIDYSKNQTLQKMCPQEDFLFARHCIMVDLMKREPYDWFLFFGADNGVINPIRRIEEYIPEEPTVNVMFYNRFYNDEIMADSYLIRNTQQSYDFLNLWVEYYNITKDYECSGTDNGAIQAVVLEFFAPELNRWNTYCQKMWWRGKKYADLFLYEACAQYLLAQIPKEVLTQRGFKLYEKGQGWSRDGWVTGTRWCERDLFFHGWKKEKLNTEWKLPFIADDFFDKTCTPGEFTSYNSHYKADCLDVDLEMHVFFEEARRKYYKALRKLRQLEMFPTKIYEKYGL</sequence>
<name>A0AA36D3A2_9BILA</name>
<dbReference type="PANTHER" id="PTHR31562">
    <property type="entry name" value="PROTEIN CBG18972"/>
    <property type="match status" value="1"/>
</dbReference>
<dbReference type="PANTHER" id="PTHR31562:SF2">
    <property type="entry name" value="NUCLEOTIDE-DIPHOSPHO-SUGAR TRANSFERASE"/>
    <property type="match status" value="1"/>
</dbReference>